<dbReference type="InterPro" id="IPR003594">
    <property type="entry name" value="HATPase_dom"/>
</dbReference>
<dbReference type="Gene3D" id="3.30.565.10">
    <property type="entry name" value="Histidine kinase-like ATPase, C-terminal domain"/>
    <property type="match status" value="1"/>
</dbReference>
<dbReference type="GO" id="GO:0000155">
    <property type="term" value="F:phosphorelay sensor kinase activity"/>
    <property type="evidence" value="ECO:0007669"/>
    <property type="project" value="InterPro"/>
</dbReference>
<dbReference type="EMBL" id="QFXE01000010">
    <property type="protein sequence ID" value="RDH86189.1"/>
    <property type="molecule type" value="Genomic_DNA"/>
</dbReference>
<dbReference type="Gene3D" id="1.10.287.130">
    <property type="match status" value="1"/>
</dbReference>
<keyword evidence="4" id="KW-0808">Transferase</keyword>
<dbReference type="PANTHER" id="PTHR43711">
    <property type="entry name" value="TWO-COMPONENT HISTIDINE KINASE"/>
    <property type="match status" value="1"/>
</dbReference>
<dbReference type="PROSITE" id="PS50109">
    <property type="entry name" value="HIS_KIN"/>
    <property type="match status" value="1"/>
</dbReference>
<dbReference type="GO" id="GO:0005886">
    <property type="term" value="C:plasma membrane"/>
    <property type="evidence" value="ECO:0007669"/>
    <property type="project" value="UniProtKB-ARBA"/>
</dbReference>
<name>A0A370DMQ0_9GAMM</name>
<keyword evidence="5" id="KW-0418">Kinase</keyword>
<evidence type="ECO:0000256" key="6">
    <source>
        <dbReference type="ARBA" id="ARBA00023012"/>
    </source>
</evidence>
<dbReference type="SMART" id="SM00388">
    <property type="entry name" value="HisKA"/>
    <property type="match status" value="1"/>
</dbReference>
<evidence type="ECO:0000256" key="2">
    <source>
        <dbReference type="ARBA" id="ARBA00012438"/>
    </source>
</evidence>
<sequence length="277" mass="30732">MLYRNAIEHQEALEHTMRRAEEANSAKSEFLANMSHELRTPMHAILSFSAFGQKKWETAARKKLSGYFSHIHASGERLLILLNDLLDLSKLEAGRMILEYRQNDLRTVAENCVHELEGYITNCGVQCELLPAKMDTQGEFDAMRISQVITNLLSNAIKFTHAGGVVQVSVSQDRLEIDDHETTALRLSVLDQGVGIPEAELNTIFDKFIQSSKTRTGAGGTGLGLAISKEIIEAHAGKIWAENNPQEGALFHFLIPVTYSEALVGTTHSQEKKRGTT</sequence>
<keyword evidence="9" id="KW-1185">Reference proteome</keyword>
<dbReference type="SUPFAM" id="SSF55874">
    <property type="entry name" value="ATPase domain of HSP90 chaperone/DNA topoisomerase II/histidine kinase"/>
    <property type="match status" value="1"/>
</dbReference>
<dbReference type="Proteomes" id="UP000254771">
    <property type="component" value="Unassembled WGS sequence"/>
</dbReference>
<dbReference type="InterPro" id="IPR004358">
    <property type="entry name" value="Sig_transdc_His_kin-like_C"/>
</dbReference>
<dbReference type="InterPro" id="IPR036097">
    <property type="entry name" value="HisK_dim/P_sf"/>
</dbReference>
<dbReference type="SMART" id="SM00387">
    <property type="entry name" value="HATPase_c"/>
    <property type="match status" value="1"/>
</dbReference>
<dbReference type="AlphaFoldDB" id="A0A370DMQ0"/>
<dbReference type="InterPro" id="IPR036890">
    <property type="entry name" value="HATPase_C_sf"/>
</dbReference>
<dbReference type="PANTHER" id="PTHR43711:SF1">
    <property type="entry name" value="HISTIDINE KINASE 1"/>
    <property type="match status" value="1"/>
</dbReference>
<comment type="catalytic activity">
    <reaction evidence="1">
        <text>ATP + protein L-histidine = ADP + protein N-phospho-L-histidine.</text>
        <dbReference type="EC" id="2.7.13.3"/>
    </reaction>
</comment>
<evidence type="ECO:0000256" key="1">
    <source>
        <dbReference type="ARBA" id="ARBA00000085"/>
    </source>
</evidence>
<dbReference type="CDD" id="cd00082">
    <property type="entry name" value="HisKA"/>
    <property type="match status" value="1"/>
</dbReference>
<keyword evidence="3" id="KW-0597">Phosphoprotein</keyword>
<dbReference type="InterPro" id="IPR003661">
    <property type="entry name" value="HisK_dim/P_dom"/>
</dbReference>
<protein>
    <recommendedName>
        <fullName evidence="2">histidine kinase</fullName>
        <ecNumber evidence="2">2.7.13.3</ecNumber>
    </recommendedName>
</protein>
<evidence type="ECO:0000256" key="3">
    <source>
        <dbReference type="ARBA" id="ARBA00022553"/>
    </source>
</evidence>
<evidence type="ECO:0000313" key="8">
    <source>
        <dbReference type="EMBL" id="RDH86189.1"/>
    </source>
</evidence>
<evidence type="ECO:0000313" key="9">
    <source>
        <dbReference type="Proteomes" id="UP000254771"/>
    </source>
</evidence>
<dbReference type="Pfam" id="PF00512">
    <property type="entry name" value="HisKA"/>
    <property type="match status" value="1"/>
</dbReference>
<dbReference type="Pfam" id="PF02518">
    <property type="entry name" value="HATPase_c"/>
    <property type="match status" value="1"/>
</dbReference>
<dbReference type="FunFam" id="3.30.565.10:FF:000006">
    <property type="entry name" value="Sensor histidine kinase WalK"/>
    <property type="match status" value="1"/>
</dbReference>
<dbReference type="InterPro" id="IPR050736">
    <property type="entry name" value="Sensor_HK_Regulatory"/>
</dbReference>
<comment type="caution">
    <text evidence="8">The sequence shown here is derived from an EMBL/GenBank/DDBJ whole genome shotgun (WGS) entry which is preliminary data.</text>
</comment>
<accession>A0A370DMQ0</accession>
<evidence type="ECO:0000256" key="4">
    <source>
        <dbReference type="ARBA" id="ARBA00022679"/>
    </source>
</evidence>
<evidence type="ECO:0000256" key="5">
    <source>
        <dbReference type="ARBA" id="ARBA00022777"/>
    </source>
</evidence>
<reference evidence="8 9" key="1">
    <citation type="journal article" date="2018" name="ISME J.">
        <title>Endosymbiont genomes yield clues of tubeworm success.</title>
        <authorList>
            <person name="Li Y."/>
            <person name="Liles M.R."/>
            <person name="Halanych K.M."/>
        </authorList>
    </citation>
    <scope>NUCLEOTIDE SEQUENCE [LARGE SCALE GENOMIC DNA]</scope>
    <source>
        <strain evidence="8">A1462</strain>
    </source>
</reference>
<keyword evidence="6" id="KW-0902">Two-component regulatory system</keyword>
<gene>
    <name evidence="8" type="ORF">DIZ78_08350</name>
</gene>
<feature type="domain" description="Histidine kinase" evidence="7">
    <location>
        <begin position="33"/>
        <end position="259"/>
    </location>
</feature>
<proteinExistence type="predicted"/>
<dbReference type="EC" id="2.7.13.3" evidence="2"/>
<dbReference type="InterPro" id="IPR005467">
    <property type="entry name" value="His_kinase_dom"/>
</dbReference>
<dbReference type="SUPFAM" id="SSF47384">
    <property type="entry name" value="Homodimeric domain of signal transducing histidine kinase"/>
    <property type="match status" value="1"/>
</dbReference>
<evidence type="ECO:0000259" key="7">
    <source>
        <dbReference type="PROSITE" id="PS50109"/>
    </source>
</evidence>
<dbReference type="PRINTS" id="PR00344">
    <property type="entry name" value="BCTRLSENSOR"/>
</dbReference>
<organism evidence="8 9">
    <name type="scientific">endosymbiont of Escarpia spicata</name>
    <dbReference type="NCBI Taxonomy" id="2200908"/>
    <lineage>
        <taxon>Bacteria</taxon>
        <taxon>Pseudomonadati</taxon>
        <taxon>Pseudomonadota</taxon>
        <taxon>Gammaproteobacteria</taxon>
        <taxon>sulfur-oxidizing symbionts</taxon>
    </lineage>
</organism>